<reference evidence="1" key="1">
    <citation type="submission" date="2021-01" db="EMBL/GenBank/DDBJ databases">
        <authorList>
            <person name="Kaushik A."/>
        </authorList>
    </citation>
    <scope>NUCLEOTIDE SEQUENCE</scope>
    <source>
        <strain evidence="1">Type strain: AG8-Rh-89/</strain>
    </source>
</reference>
<gene>
    <name evidence="1" type="ORF">RDB_LOCUS64512</name>
</gene>
<proteinExistence type="predicted"/>
<name>A0A8H3C5M3_9AGAM</name>
<protein>
    <submittedName>
        <fullName evidence="1">Uncharacterized protein</fullName>
    </submittedName>
</protein>
<comment type="caution">
    <text evidence="1">The sequence shown here is derived from an EMBL/GenBank/DDBJ whole genome shotgun (WGS) entry which is preliminary data.</text>
</comment>
<organism evidence="1 2">
    <name type="scientific">Rhizoctonia solani</name>
    <dbReference type="NCBI Taxonomy" id="456999"/>
    <lineage>
        <taxon>Eukaryota</taxon>
        <taxon>Fungi</taxon>
        <taxon>Dikarya</taxon>
        <taxon>Basidiomycota</taxon>
        <taxon>Agaricomycotina</taxon>
        <taxon>Agaricomycetes</taxon>
        <taxon>Cantharellales</taxon>
        <taxon>Ceratobasidiaceae</taxon>
        <taxon>Rhizoctonia</taxon>
    </lineage>
</organism>
<dbReference type="EMBL" id="CAJMWZ010003312">
    <property type="protein sequence ID" value="CAE6472534.1"/>
    <property type="molecule type" value="Genomic_DNA"/>
</dbReference>
<dbReference type="Proteomes" id="UP000663850">
    <property type="component" value="Unassembled WGS sequence"/>
</dbReference>
<accession>A0A8H3C5M3</accession>
<sequence length="214" mass="24388">MDPTRTDYIPKHLLGSLDSEGVPTDYSIEVYGLKYARKLMLAVDQPQCTVDEWVSGKKQELLCLIDELARYQTLESSYRISAKIIRPILLHSYRPADYRHFGCPMMIRVFINFIISMCVSYNESPFSCESGYACFRIVALGLGVCLIREGQDLGFREARNLTSFRGLDLHAMSLHINSVVYKWVSAMDHIADFEEGIIGWSGDQQTRMVSPLSR</sequence>
<evidence type="ECO:0000313" key="1">
    <source>
        <dbReference type="EMBL" id="CAE6472534.1"/>
    </source>
</evidence>
<evidence type="ECO:0000313" key="2">
    <source>
        <dbReference type="Proteomes" id="UP000663850"/>
    </source>
</evidence>
<dbReference type="AlphaFoldDB" id="A0A8H3C5M3"/>